<proteinExistence type="inferred from homology"/>
<feature type="transmembrane region" description="Helical" evidence="8">
    <location>
        <begin position="30"/>
        <end position="49"/>
    </location>
</feature>
<evidence type="ECO:0000256" key="1">
    <source>
        <dbReference type="ARBA" id="ARBA00004141"/>
    </source>
</evidence>
<dbReference type="PANTHER" id="PTHR11819">
    <property type="entry name" value="SOLUTE CARRIER FAMILY 5"/>
    <property type="match status" value="1"/>
</dbReference>
<evidence type="ECO:0000256" key="6">
    <source>
        <dbReference type="RuleBase" id="RU362091"/>
    </source>
</evidence>
<gene>
    <name evidence="9" type="ORF">CVLEPA_LOCUS9079</name>
</gene>
<evidence type="ECO:0000313" key="10">
    <source>
        <dbReference type="Proteomes" id="UP001642483"/>
    </source>
</evidence>
<name>A0ABP0FK07_CLALP</name>
<feature type="transmembrane region" description="Helical" evidence="8">
    <location>
        <begin position="418"/>
        <end position="439"/>
    </location>
</feature>
<evidence type="ECO:0000256" key="2">
    <source>
        <dbReference type="ARBA" id="ARBA00006434"/>
    </source>
</evidence>
<keyword evidence="3 8" id="KW-0812">Transmembrane</keyword>
<feature type="region of interest" description="Disordered" evidence="7">
    <location>
        <begin position="1"/>
        <end position="20"/>
    </location>
</feature>
<comment type="similarity">
    <text evidence="2 6">Belongs to the sodium:solute symporter (SSF) (TC 2.A.21) family.</text>
</comment>
<evidence type="ECO:0000256" key="5">
    <source>
        <dbReference type="ARBA" id="ARBA00023136"/>
    </source>
</evidence>
<dbReference type="NCBIfam" id="TIGR00813">
    <property type="entry name" value="sss"/>
    <property type="match status" value="1"/>
</dbReference>
<feature type="transmembrane region" description="Helical" evidence="8">
    <location>
        <begin position="270"/>
        <end position="288"/>
    </location>
</feature>
<reference evidence="9 10" key="1">
    <citation type="submission" date="2024-02" db="EMBL/GenBank/DDBJ databases">
        <authorList>
            <person name="Daric V."/>
            <person name="Darras S."/>
        </authorList>
    </citation>
    <scope>NUCLEOTIDE SEQUENCE [LARGE SCALE GENOMIC DNA]</scope>
</reference>
<dbReference type="Pfam" id="PF00474">
    <property type="entry name" value="SSF"/>
    <property type="match status" value="1"/>
</dbReference>
<comment type="caution">
    <text evidence="9">The sequence shown here is derived from an EMBL/GenBank/DDBJ whole genome shotgun (WGS) entry which is preliminary data.</text>
</comment>
<evidence type="ECO:0000256" key="3">
    <source>
        <dbReference type="ARBA" id="ARBA00022692"/>
    </source>
</evidence>
<keyword evidence="5 8" id="KW-0472">Membrane</keyword>
<keyword evidence="4 8" id="KW-1133">Transmembrane helix</keyword>
<dbReference type="InterPro" id="IPR001734">
    <property type="entry name" value="Na/solute_symporter"/>
</dbReference>
<feature type="transmembrane region" description="Helical" evidence="8">
    <location>
        <begin position="108"/>
        <end position="127"/>
    </location>
</feature>
<protein>
    <submittedName>
        <fullName evidence="9">Uncharacterized protein</fullName>
    </submittedName>
</protein>
<dbReference type="PANTHER" id="PTHR11819:SF195">
    <property type="entry name" value="SODIUM_GLUCOSE COTRANSPORTER 4"/>
    <property type="match status" value="1"/>
</dbReference>
<feature type="transmembrane region" description="Helical" evidence="8">
    <location>
        <begin position="148"/>
        <end position="172"/>
    </location>
</feature>
<evidence type="ECO:0000313" key="9">
    <source>
        <dbReference type="EMBL" id="CAK8678799.1"/>
    </source>
</evidence>
<feature type="transmembrane region" description="Helical" evidence="8">
    <location>
        <begin position="210"/>
        <end position="229"/>
    </location>
</feature>
<dbReference type="PROSITE" id="PS00457">
    <property type="entry name" value="NA_SOLUT_SYMP_2"/>
    <property type="match status" value="1"/>
</dbReference>
<dbReference type="EMBL" id="CAWYQH010000057">
    <property type="protein sequence ID" value="CAK8678799.1"/>
    <property type="molecule type" value="Genomic_DNA"/>
</dbReference>
<dbReference type="InterPro" id="IPR038377">
    <property type="entry name" value="Na/Glc_symporter_sf"/>
</dbReference>
<dbReference type="Proteomes" id="UP001642483">
    <property type="component" value="Unassembled WGS sequence"/>
</dbReference>
<dbReference type="InterPro" id="IPR018212">
    <property type="entry name" value="Na/solute_symporter_CS"/>
</dbReference>
<dbReference type="PROSITE" id="PS00456">
    <property type="entry name" value="NA_SOLUT_SYMP_1"/>
    <property type="match status" value="1"/>
</dbReference>
<organism evidence="9 10">
    <name type="scientific">Clavelina lepadiformis</name>
    <name type="common">Light-bulb sea squirt</name>
    <name type="synonym">Ascidia lepadiformis</name>
    <dbReference type="NCBI Taxonomy" id="159417"/>
    <lineage>
        <taxon>Eukaryota</taxon>
        <taxon>Metazoa</taxon>
        <taxon>Chordata</taxon>
        <taxon>Tunicata</taxon>
        <taxon>Ascidiacea</taxon>
        <taxon>Aplousobranchia</taxon>
        <taxon>Clavelinidae</taxon>
        <taxon>Clavelina</taxon>
    </lineage>
</organism>
<evidence type="ECO:0000256" key="4">
    <source>
        <dbReference type="ARBA" id="ARBA00022989"/>
    </source>
</evidence>
<feature type="transmembrane region" description="Helical" evidence="8">
    <location>
        <begin position="659"/>
        <end position="678"/>
    </location>
</feature>
<comment type="subcellular location">
    <subcellularLocation>
        <location evidence="1">Membrane</location>
        <topology evidence="1">Multi-pass membrane protein</topology>
    </subcellularLocation>
</comment>
<evidence type="ECO:0000256" key="8">
    <source>
        <dbReference type="SAM" id="Phobius"/>
    </source>
</evidence>
<evidence type="ECO:0000256" key="7">
    <source>
        <dbReference type="SAM" id="MobiDB-lite"/>
    </source>
</evidence>
<sequence>MDSSTVSSAVMDTTGSTEPEATPGLEAADFAVIGVYFAFILAVGIWVMCRTDRSNVDGFFLAGRNITWFPIGASLFSSNIGSGSFVGLAGTGAAAGIAVGAFEWNAMLTLFFLGWIFAPVYIAAGVVTMPEYLRKRFGGERIQIYMSVLSLLLYIFTKVSADLFSGAIFVQVALGWNIYLAMIVLLLITALYTVTGGLAAVIYTDTVQTFIMIGGALVMMVLSFIQVGGYEGLETAYFQAIPKIRPANTSCGIPRKDSFHVFRDPIDGDLPWPGLTFGLTIIATWYWCTDQVLAQRMLAAKNLTHAKGGCITAGLLKILPMYMMVMIGMISRTVFPDSVACATADECKKYCGTAVGCSNIAYPKLVLEIMPTGLKGLLLAAMLAALMSSLTSVFNSGSTLFTCDLWQKVRKNASEWELMIVGRIFMLFMVGVSIAWVPIVQTSASGQLFDYIQSITSYLGPPIMVIFAMAIFWSRLNEPGAFWALMIGMVAGTTRMIMDFAYGAPLCGEEEYRPAILYKVHYLYFAILLAGLTGISAVIISLLTPPIEKQNLRRLTWYSRFLKPTQKLPPHGEDNPAVVGDNDYDIKVSTEMSAVENNSENQDKSGKGSINDAEKEEETSLLKRAFFLFCGLDKSRKGRPAEKSVIINSIEEDKTRSTIVDVACMLMLCVMVFLFAYYA</sequence>
<accession>A0ABP0FK07</accession>
<feature type="transmembrane region" description="Helical" evidence="8">
    <location>
        <begin position="178"/>
        <end position="203"/>
    </location>
</feature>
<dbReference type="PROSITE" id="PS50283">
    <property type="entry name" value="NA_SOLUT_SYMP_3"/>
    <property type="match status" value="1"/>
</dbReference>
<dbReference type="Gene3D" id="1.20.1730.10">
    <property type="entry name" value="Sodium/glucose cotransporter"/>
    <property type="match status" value="1"/>
</dbReference>
<keyword evidence="10" id="KW-1185">Reference proteome</keyword>
<feature type="transmembrane region" description="Helical" evidence="8">
    <location>
        <begin position="522"/>
        <end position="544"/>
    </location>
</feature>
<feature type="transmembrane region" description="Helical" evidence="8">
    <location>
        <begin position="309"/>
        <end position="330"/>
    </location>
</feature>
<feature type="transmembrane region" description="Helical" evidence="8">
    <location>
        <begin position="451"/>
        <end position="473"/>
    </location>
</feature>
<feature type="transmembrane region" description="Helical" evidence="8">
    <location>
        <begin position="480"/>
        <end position="502"/>
    </location>
</feature>
<feature type="compositionally biased region" description="Polar residues" evidence="7">
    <location>
        <begin position="1"/>
        <end position="19"/>
    </location>
</feature>
<feature type="transmembrane region" description="Helical" evidence="8">
    <location>
        <begin position="377"/>
        <end position="397"/>
    </location>
</feature>